<evidence type="ECO:0000313" key="2">
    <source>
        <dbReference type="EMBL" id="OJJ35683.1"/>
    </source>
</evidence>
<dbReference type="OrthoDB" id="20872at2759"/>
<name>A0A1L9RLC7_ASPWE</name>
<dbReference type="EMBL" id="KV878212">
    <property type="protein sequence ID" value="OJJ35683.1"/>
    <property type="molecule type" value="Genomic_DNA"/>
</dbReference>
<dbReference type="RefSeq" id="XP_040689359.1">
    <property type="nucleotide sequence ID" value="XM_040833119.1"/>
</dbReference>
<dbReference type="VEuPathDB" id="FungiDB:ASPWEDRAFT_28302"/>
<dbReference type="SUPFAM" id="SSF48403">
    <property type="entry name" value="Ankyrin repeat"/>
    <property type="match status" value="1"/>
</dbReference>
<dbReference type="Gene3D" id="1.25.40.20">
    <property type="entry name" value="Ankyrin repeat-containing domain"/>
    <property type="match status" value="1"/>
</dbReference>
<dbReference type="PROSITE" id="PS50088">
    <property type="entry name" value="ANK_REPEAT"/>
    <property type="match status" value="1"/>
</dbReference>
<sequence length="235" mass="25901">MAEIDELAQHPNRLTLELHVACLLDDSQRVVELLAQGADRDALSATGTSALDIADFLDHLDSAKGLMSNINIAQSGGNELLKAIRMGHATIVRALLEMGVKHQLQDDNFFRGVLLMACCISTAVVVNTLVKYGPVICISTHEHLFVQAATVSGNMDIVQAIQKIATDERRILISINAGNENFFMPGNYFTSGNYIPSEDFMAPQNHILIPQTPMMEEHANYSFPEYVQGWDPVFE</sequence>
<dbReference type="Proteomes" id="UP000184383">
    <property type="component" value="Unassembled WGS sequence"/>
</dbReference>
<organism evidence="2 3">
    <name type="scientific">Aspergillus wentii DTO 134E9</name>
    <dbReference type="NCBI Taxonomy" id="1073089"/>
    <lineage>
        <taxon>Eukaryota</taxon>
        <taxon>Fungi</taxon>
        <taxon>Dikarya</taxon>
        <taxon>Ascomycota</taxon>
        <taxon>Pezizomycotina</taxon>
        <taxon>Eurotiomycetes</taxon>
        <taxon>Eurotiomycetidae</taxon>
        <taxon>Eurotiales</taxon>
        <taxon>Aspergillaceae</taxon>
        <taxon>Aspergillus</taxon>
        <taxon>Aspergillus subgen. Cremei</taxon>
    </lineage>
</organism>
<accession>A0A1L9RLC7</accession>
<reference evidence="3" key="1">
    <citation type="journal article" date="2017" name="Genome Biol.">
        <title>Comparative genomics reveals high biological diversity and specific adaptations in the industrially and medically important fungal genus Aspergillus.</title>
        <authorList>
            <person name="de Vries R.P."/>
            <person name="Riley R."/>
            <person name="Wiebenga A."/>
            <person name="Aguilar-Osorio G."/>
            <person name="Amillis S."/>
            <person name="Uchima C.A."/>
            <person name="Anderluh G."/>
            <person name="Asadollahi M."/>
            <person name="Askin M."/>
            <person name="Barry K."/>
            <person name="Battaglia E."/>
            <person name="Bayram O."/>
            <person name="Benocci T."/>
            <person name="Braus-Stromeyer S.A."/>
            <person name="Caldana C."/>
            <person name="Canovas D."/>
            <person name="Cerqueira G.C."/>
            <person name="Chen F."/>
            <person name="Chen W."/>
            <person name="Choi C."/>
            <person name="Clum A."/>
            <person name="Dos Santos R.A."/>
            <person name="Damasio A.R."/>
            <person name="Diallinas G."/>
            <person name="Emri T."/>
            <person name="Fekete E."/>
            <person name="Flipphi M."/>
            <person name="Freyberg S."/>
            <person name="Gallo A."/>
            <person name="Gournas C."/>
            <person name="Habgood R."/>
            <person name="Hainaut M."/>
            <person name="Harispe M.L."/>
            <person name="Henrissat B."/>
            <person name="Hilden K.S."/>
            <person name="Hope R."/>
            <person name="Hossain A."/>
            <person name="Karabika E."/>
            <person name="Karaffa L."/>
            <person name="Karanyi Z."/>
            <person name="Krasevec N."/>
            <person name="Kuo A."/>
            <person name="Kusch H."/>
            <person name="LaButti K."/>
            <person name="Lagendijk E.L."/>
            <person name="Lapidus A."/>
            <person name="Levasseur A."/>
            <person name="Lindquist E."/>
            <person name="Lipzen A."/>
            <person name="Logrieco A.F."/>
            <person name="MacCabe A."/>
            <person name="Maekelae M.R."/>
            <person name="Malavazi I."/>
            <person name="Melin P."/>
            <person name="Meyer V."/>
            <person name="Mielnichuk N."/>
            <person name="Miskei M."/>
            <person name="Molnar A.P."/>
            <person name="Mule G."/>
            <person name="Ngan C.Y."/>
            <person name="Orejas M."/>
            <person name="Orosz E."/>
            <person name="Ouedraogo J.P."/>
            <person name="Overkamp K.M."/>
            <person name="Park H.-S."/>
            <person name="Perrone G."/>
            <person name="Piumi F."/>
            <person name="Punt P.J."/>
            <person name="Ram A.F."/>
            <person name="Ramon A."/>
            <person name="Rauscher S."/>
            <person name="Record E."/>
            <person name="Riano-Pachon D.M."/>
            <person name="Robert V."/>
            <person name="Roehrig J."/>
            <person name="Ruller R."/>
            <person name="Salamov A."/>
            <person name="Salih N.S."/>
            <person name="Samson R.A."/>
            <person name="Sandor E."/>
            <person name="Sanguinetti M."/>
            <person name="Schuetze T."/>
            <person name="Sepcic K."/>
            <person name="Shelest E."/>
            <person name="Sherlock G."/>
            <person name="Sophianopoulou V."/>
            <person name="Squina F.M."/>
            <person name="Sun H."/>
            <person name="Susca A."/>
            <person name="Todd R.B."/>
            <person name="Tsang A."/>
            <person name="Unkles S.E."/>
            <person name="van de Wiele N."/>
            <person name="van Rossen-Uffink D."/>
            <person name="Oliveira J.V."/>
            <person name="Vesth T.C."/>
            <person name="Visser J."/>
            <person name="Yu J.-H."/>
            <person name="Zhou M."/>
            <person name="Andersen M.R."/>
            <person name="Archer D.B."/>
            <person name="Baker S.E."/>
            <person name="Benoit I."/>
            <person name="Brakhage A.A."/>
            <person name="Braus G.H."/>
            <person name="Fischer R."/>
            <person name="Frisvad J.C."/>
            <person name="Goldman G.H."/>
            <person name="Houbraken J."/>
            <person name="Oakley B."/>
            <person name="Pocsi I."/>
            <person name="Scazzocchio C."/>
            <person name="Seiboth B."/>
            <person name="vanKuyk P.A."/>
            <person name="Wortman J."/>
            <person name="Dyer P.S."/>
            <person name="Grigoriev I.V."/>
        </authorList>
    </citation>
    <scope>NUCLEOTIDE SEQUENCE [LARGE SCALE GENOMIC DNA]</scope>
    <source>
        <strain evidence="3">DTO 134E9</strain>
    </source>
</reference>
<protein>
    <submittedName>
        <fullName evidence="2">Uncharacterized protein</fullName>
    </submittedName>
</protein>
<dbReference type="Pfam" id="PF12796">
    <property type="entry name" value="Ank_2"/>
    <property type="match status" value="1"/>
</dbReference>
<dbReference type="STRING" id="1073089.A0A1L9RLC7"/>
<dbReference type="AlphaFoldDB" id="A0A1L9RLC7"/>
<evidence type="ECO:0000313" key="3">
    <source>
        <dbReference type="Proteomes" id="UP000184383"/>
    </source>
</evidence>
<proteinExistence type="predicted"/>
<dbReference type="InterPro" id="IPR002110">
    <property type="entry name" value="Ankyrin_rpt"/>
</dbReference>
<dbReference type="InterPro" id="IPR036770">
    <property type="entry name" value="Ankyrin_rpt-contain_sf"/>
</dbReference>
<feature type="repeat" description="ANK" evidence="1">
    <location>
        <begin position="75"/>
        <end position="107"/>
    </location>
</feature>
<evidence type="ECO:0000256" key="1">
    <source>
        <dbReference type="PROSITE-ProRule" id="PRU00023"/>
    </source>
</evidence>
<keyword evidence="3" id="KW-1185">Reference proteome</keyword>
<dbReference type="GeneID" id="63748967"/>
<gene>
    <name evidence="2" type="ORF">ASPWEDRAFT_28302</name>
</gene>
<keyword evidence="1" id="KW-0040">ANK repeat</keyword>